<sequence>MMGESKDDRGSGSDRRHVVVPSPTPVRQLSAARTDDLGPGRRETYFRRPLRAHLHEHLFLETYGHQLAGYATFLPPPQDELRWSVRADERRGYLFAAGHRSRPGVGFELEFADRTIIVPQQPVTLPAEASFAWPIRQPFGDIPALTATAQPITEIKVGEETYVLFAATPGIDVELLVEGVEPDWVLHADVEPTAQGLIVRPQREPGLACEVWIGMTTLVFLDEATADTVHRGEVDGEQKLIIWPGNGWFDGAFHAVVTERDQSLLAFPTLDQGVTHEGQGSVFTRYILPGEDVVHPLKTPVFTETATLSVAPTDQDFARLEAVPILLPADVLERTGSLSLRLDWTGDVLRLYAGTHPIAEALWSGRLLEVDLTPHWPRIVEEGLWIKAFAWAGNPQVFVDPQIRPRSERPVLTVRDASIIETRTHTVR</sequence>
<feature type="region of interest" description="Disordered" evidence="1">
    <location>
        <begin position="1"/>
        <end position="42"/>
    </location>
</feature>
<keyword evidence="3" id="KW-1185">Reference proteome</keyword>
<evidence type="ECO:0000256" key="1">
    <source>
        <dbReference type="SAM" id="MobiDB-lite"/>
    </source>
</evidence>
<evidence type="ECO:0000313" key="3">
    <source>
        <dbReference type="Proteomes" id="UP001138997"/>
    </source>
</evidence>
<reference evidence="2" key="1">
    <citation type="submission" date="2021-11" db="EMBL/GenBank/DDBJ databases">
        <title>Streptomyces corallinus and Kineosporia corallina sp. nov., two new coral-derived marine actinobacteria.</title>
        <authorList>
            <person name="Buangrab K."/>
            <person name="Sutthacheep M."/>
            <person name="Yeemin T."/>
            <person name="Harunari E."/>
            <person name="Igarashi Y."/>
            <person name="Sripreechasak P."/>
            <person name="Kanchanasin P."/>
            <person name="Tanasupawat S."/>
            <person name="Phongsopitanun W."/>
        </authorList>
    </citation>
    <scope>NUCLEOTIDE SEQUENCE</scope>
    <source>
        <strain evidence="2">JCM 31032</strain>
    </source>
</reference>
<organism evidence="2 3">
    <name type="scientific">Kineosporia babensis</name>
    <dbReference type="NCBI Taxonomy" id="499548"/>
    <lineage>
        <taxon>Bacteria</taxon>
        <taxon>Bacillati</taxon>
        <taxon>Actinomycetota</taxon>
        <taxon>Actinomycetes</taxon>
        <taxon>Kineosporiales</taxon>
        <taxon>Kineosporiaceae</taxon>
        <taxon>Kineosporia</taxon>
    </lineage>
</organism>
<evidence type="ECO:0000313" key="2">
    <source>
        <dbReference type="EMBL" id="MCD5311224.1"/>
    </source>
</evidence>
<dbReference type="Proteomes" id="UP001138997">
    <property type="component" value="Unassembled WGS sequence"/>
</dbReference>
<protein>
    <submittedName>
        <fullName evidence="2">Uncharacterized protein</fullName>
    </submittedName>
</protein>
<comment type="caution">
    <text evidence="2">The sequence shown here is derived from an EMBL/GenBank/DDBJ whole genome shotgun (WGS) entry which is preliminary data.</text>
</comment>
<name>A0A9X1NCG4_9ACTN</name>
<dbReference type="RefSeq" id="WP_231440402.1">
    <property type="nucleotide sequence ID" value="NZ_JAJOMB010000004.1"/>
</dbReference>
<feature type="compositionally biased region" description="Basic and acidic residues" evidence="1">
    <location>
        <begin position="33"/>
        <end position="42"/>
    </location>
</feature>
<dbReference type="AlphaFoldDB" id="A0A9X1NCG4"/>
<dbReference type="EMBL" id="JAJOMB010000004">
    <property type="protein sequence ID" value="MCD5311224.1"/>
    <property type="molecule type" value="Genomic_DNA"/>
</dbReference>
<feature type="compositionally biased region" description="Basic and acidic residues" evidence="1">
    <location>
        <begin position="1"/>
        <end position="17"/>
    </location>
</feature>
<accession>A0A9X1NCG4</accession>
<gene>
    <name evidence="2" type="ORF">LR394_09965</name>
</gene>
<proteinExistence type="predicted"/>